<dbReference type="EMBL" id="BAABEY010000014">
    <property type="protein sequence ID" value="GAA4436111.1"/>
    <property type="molecule type" value="Genomic_DNA"/>
</dbReference>
<comment type="caution">
    <text evidence="1">The sequence shown here is derived from an EMBL/GenBank/DDBJ whole genome shotgun (WGS) entry which is preliminary data.</text>
</comment>
<name>A0ABP8LUE0_9BACT</name>
<organism evidence="1 2">
    <name type="scientific">Ravibacter arvi</name>
    <dbReference type="NCBI Taxonomy" id="2051041"/>
    <lineage>
        <taxon>Bacteria</taxon>
        <taxon>Pseudomonadati</taxon>
        <taxon>Bacteroidota</taxon>
        <taxon>Cytophagia</taxon>
        <taxon>Cytophagales</taxon>
        <taxon>Spirosomataceae</taxon>
        <taxon>Ravibacter</taxon>
    </lineage>
</organism>
<keyword evidence="2" id="KW-1185">Reference proteome</keyword>
<evidence type="ECO:0000313" key="1">
    <source>
        <dbReference type="EMBL" id="GAA4436111.1"/>
    </source>
</evidence>
<evidence type="ECO:0000313" key="2">
    <source>
        <dbReference type="Proteomes" id="UP001501508"/>
    </source>
</evidence>
<proteinExistence type="predicted"/>
<accession>A0ABP8LUE0</accession>
<sequence>MKDNRAYSYIEIIGREKCHIDPLKNAWLIDLKSGDKIGIEIMIEGVTYKNVVKTDYDLENAYRDSSMKYSISYISQVTYTVDCDLSPGNVSPSESNKIPVLEIISLSFSGV</sequence>
<gene>
    <name evidence="1" type="ORF">GCM10023091_13620</name>
</gene>
<dbReference type="Proteomes" id="UP001501508">
    <property type="component" value="Unassembled WGS sequence"/>
</dbReference>
<reference evidence="2" key="1">
    <citation type="journal article" date="2019" name="Int. J. Syst. Evol. Microbiol.">
        <title>The Global Catalogue of Microorganisms (GCM) 10K type strain sequencing project: providing services to taxonomists for standard genome sequencing and annotation.</title>
        <authorList>
            <consortium name="The Broad Institute Genomics Platform"/>
            <consortium name="The Broad Institute Genome Sequencing Center for Infectious Disease"/>
            <person name="Wu L."/>
            <person name="Ma J."/>
        </authorList>
    </citation>
    <scope>NUCLEOTIDE SEQUENCE [LARGE SCALE GENOMIC DNA]</scope>
    <source>
        <strain evidence="2">JCM 31920</strain>
    </source>
</reference>
<protein>
    <submittedName>
        <fullName evidence="1">Uncharacterized protein</fullName>
    </submittedName>
</protein>